<dbReference type="SUPFAM" id="SSF55874">
    <property type="entry name" value="ATPase domain of HSP90 chaperone/DNA topoisomerase II/histidine kinase"/>
    <property type="match status" value="1"/>
</dbReference>
<feature type="transmembrane region" description="Helical" evidence="5">
    <location>
        <begin position="222"/>
        <end position="242"/>
    </location>
</feature>
<dbReference type="Gene3D" id="3.30.565.10">
    <property type="entry name" value="Histidine kinase-like ATPase, C-terminal domain"/>
    <property type="match status" value="1"/>
</dbReference>
<dbReference type="PROSITE" id="PS50109">
    <property type="entry name" value="HIS_KIN"/>
    <property type="match status" value="1"/>
</dbReference>
<dbReference type="InterPro" id="IPR003661">
    <property type="entry name" value="HisK_dim/P_dom"/>
</dbReference>
<dbReference type="RefSeq" id="WP_182462125.1">
    <property type="nucleotide sequence ID" value="NZ_CP059732.1"/>
</dbReference>
<feature type="coiled-coil region" evidence="4">
    <location>
        <begin position="418"/>
        <end position="446"/>
    </location>
</feature>
<evidence type="ECO:0000313" key="9">
    <source>
        <dbReference type="Proteomes" id="UP000515369"/>
    </source>
</evidence>
<dbReference type="InterPro" id="IPR004358">
    <property type="entry name" value="Sig_transdc_His_kin-like_C"/>
</dbReference>
<feature type="transmembrane region" description="Helical" evidence="5">
    <location>
        <begin position="194"/>
        <end position="215"/>
    </location>
</feature>
<keyword evidence="9" id="KW-1185">Reference proteome</keyword>
<dbReference type="SUPFAM" id="SSF49785">
    <property type="entry name" value="Galactose-binding domain-like"/>
    <property type="match status" value="1"/>
</dbReference>
<comment type="catalytic activity">
    <reaction evidence="1">
        <text>ATP + protein L-histidine = ADP + protein N-phospho-L-histidine.</text>
        <dbReference type="EC" id="2.7.13.3"/>
    </reaction>
</comment>
<keyword evidence="8" id="KW-0418">Kinase</keyword>
<dbReference type="Proteomes" id="UP000515369">
    <property type="component" value="Chromosome"/>
</dbReference>
<keyword evidence="5" id="KW-0812">Transmembrane</keyword>
<organism evidence="8 9">
    <name type="scientific">Spirosoma foliorum</name>
    <dbReference type="NCBI Taxonomy" id="2710596"/>
    <lineage>
        <taxon>Bacteria</taxon>
        <taxon>Pseudomonadati</taxon>
        <taxon>Bacteroidota</taxon>
        <taxon>Cytophagia</taxon>
        <taxon>Cytophagales</taxon>
        <taxon>Cytophagaceae</taxon>
        <taxon>Spirosoma</taxon>
    </lineage>
</organism>
<dbReference type="SUPFAM" id="SSF47384">
    <property type="entry name" value="Homodimeric domain of signal transducing histidine kinase"/>
    <property type="match status" value="1"/>
</dbReference>
<dbReference type="PROSITE" id="PS51257">
    <property type="entry name" value="PROKAR_LIPOPROTEIN"/>
    <property type="match status" value="1"/>
</dbReference>
<dbReference type="InterPro" id="IPR036097">
    <property type="entry name" value="HisK_dim/P_sf"/>
</dbReference>
<keyword evidence="4" id="KW-0175">Coiled coil</keyword>
<evidence type="ECO:0000256" key="6">
    <source>
        <dbReference type="SAM" id="SignalP"/>
    </source>
</evidence>
<dbReference type="PANTHER" id="PTHR43065">
    <property type="entry name" value="SENSOR HISTIDINE KINASE"/>
    <property type="match status" value="1"/>
</dbReference>
<dbReference type="InterPro" id="IPR036890">
    <property type="entry name" value="HATPase_C_sf"/>
</dbReference>
<name>A0A7G5H0Y1_9BACT</name>
<feature type="transmembrane region" description="Helical" evidence="5">
    <location>
        <begin position="293"/>
        <end position="313"/>
    </location>
</feature>
<sequence>MKSILLIGCLSLIIMTACAQSAFRIDSLPQDGILLDKGWKWHLGDNSDWAKPDFDDARWDTLNPTREIALLHQLPQQGIGWLRIRLHVVPLLRGKIVCLSTIQVGATELFLNGTQVAEEGKIGASKRIQEATFTPVSSIVLGPDSVQVIAVRYAFATDRLFSMDRLNSTPFFGVRLCSVDYATNRRELLKSVYVLEYTLFGIFLVLGVLQLIFFVSSPTLFAHLYFGLFLIAQGATHFLDAFTKDGPPAFLAVTRIILFNDYFNIVFCLAVTFSAIFYLLGVYVYFNQPKRALFFVTATLTLATIPTYLFSFLDAPGPFMWVLGFIVPWTDILRVGLVAARQQKAGAKLFSFSHSILLTAFILYTLVAFVPMARSILGDLGDDLFTISFLVLALTITLLLTQERANTNRLLQKQLIDLEILSQKNIAQEQEKQQLLANQNQLLEHQVEARTAELKASQTQLIQKEKLASLGELTAGIAHEIQNPLNFVNNFAEVSNELVSELREEEAKPNRDDELIADLFKNLSSNLQKINHHGGRASSIVKGMLEHSRTSSGDKQPTNLNVLADEYFKIAYHGQRAKEKTFDCELITDFDATVGKVDLIPQDMGRVLLNLYNNAFYAVNERVKQRTNANSNYQPRIEVSTQRSESDVIIRVKDNGTGIPESVTDKIFQPFFTTKPTGEGTGLGLSLSYDIITKGHGGTLTMESIVGEGTEFIIRFSTN</sequence>
<evidence type="ECO:0000256" key="4">
    <source>
        <dbReference type="SAM" id="Coils"/>
    </source>
</evidence>
<evidence type="ECO:0000256" key="3">
    <source>
        <dbReference type="ARBA" id="ARBA00022553"/>
    </source>
</evidence>
<feature type="chain" id="PRO_5029015736" description="histidine kinase" evidence="6">
    <location>
        <begin position="20"/>
        <end position="719"/>
    </location>
</feature>
<evidence type="ECO:0000256" key="2">
    <source>
        <dbReference type="ARBA" id="ARBA00012438"/>
    </source>
</evidence>
<dbReference type="AlphaFoldDB" id="A0A7G5H0Y1"/>
<feature type="transmembrane region" description="Helical" evidence="5">
    <location>
        <begin position="384"/>
        <end position="401"/>
    </location>
</feature>
<keyword evidence="5" id="KW-0472">Membrane</keyword>
<keyword evidence="8" id="KW-0808">Transferase</keyword>
<feature type="transmembrane region" description="Helical" evidence="5">
    <location>
        <begin position="319"/>
        <end position="337"/>
    </location>
</feature>
<feature type="transmembrane region" description="Helical" evidence="5">
    <location>
        <begin position="349"/>
        <end position="372"/>
    </location>
</feature>
<proteinExistence type="predicted"/>
<feature type="signal peptide" evidence="6">
    <location>
        <begin position="1"/>
        <end position="19"/>
    </location>
</feature>
<keyword evidence="3" id="KW-0597">Phosphoprotein</keyword>
<dbReference type="KEGG" id="sfol:H3H32_07570"/>
<dbReference type="InterPro" id="IPR008979">
    <property type="entry name" value="Galactose-bd-like_sf"/>
</dbReference>
<dbReference type="CDD" id="cd00082">
    <property type="entry name" value="HisKA"/>
    <property type="match status" value="1"/>
</dbReference>
<dbReference type="SMART" id="SM00387">
    <property type="entry name" value="HATPase_c"/>
    <property type="match status" value="1"/>
</dbReference>
<keyword evidence="6" id="KW-0732">Signal</keyword>
<feature type="transmembrane region" description="Helical" evidence="5">
    <location>
        <begin position="262"/>
        <end position="286"/>
    </location>
</feature>
<dbReference type="InterPro" id="IPR003594">
    <property type="entry name" value="HATPase_dom"/>
</dbReference>
<accession>A0A7G5H0Y1</accession>
<evidence type="ECO:0000259" key="7">
    <source>
        <dbReference type="PROSITE" id="PS50109"/>
    </source>
</evidence>
<dbReference type="PRINTS" id="PR00344">
    <property type="entry name" value="BCTRLSENSOR"/>
</dbReference>
<keyword evidence="5" id="KW-1133">Transmembrane helix</keyword>
<dbReference type="EC" id="2.7.13.3" evidence="2"/>
<dbReference type="Gene3D" id="1.10.287.130">
    <property type="match status" value="1"/>
</dbReference>
<dbReference type="SMART" id="SM00388">
    <property type="entry name" value="HisKA"/>
    <property type="match status" value="1"/>
</dbReference>
<dbReference type="EMBL" id="CP059732">
    <property type="protein sequence ID" value="QMW04773.1"/>
    <property type="molecule type" value="Genomic_DNA"/>
</dbReference>
<reference evidence="8 9" key="1">
    <citation type="submission" date="2020-07" db="EMBL/GenBank/DDBJ databases">
        <title>Spirosoma foliorum sp. nov., isolated from the leaves on the Nejang mountain Korea, Republic of.</title>
        <authorList>
            <person name="Ho H."/>
            <person name="Lee Y.-J."/>
            <person name="Nurcahyanto D.-A."/>
            <person name="Kim S.-G."/>
        </authorList>
    </citation>
    <scope>NUCLEOTIDE SEQUENCE [LARGE SCALE GENOMIC DNA]</scope>
    <source>
        <strain evidence="8 9">PL0136</strain>
    </source>
</reference>
<feature type="domain" description="Histidine kinase" evidence="7">
    <location>
        <begin position="476"/>
        <end position="719"/>
    </location>
</feature>
<evidence type="ECO:0000256" key="5">
    <source>
        <dbReference type="SAM" id="Phobius"/>
    </source>
</evidence>
<dbReference type="InterPro" id="IPR005467">
    <property type="entry name" value="His_kinase_dom"/>
</dbReference>
<dbReference type="Gene3D" id="2.60.120.260">
    <property type="entry name" value="Galactose-binding domain-like"/>
    <property type="match status" value="1"/>
</dbReference>
<dbReference type="GO" id="GO:0000155">
    <property type="term" value="F:phosphorelay sensor kinase activity"/>
    <property type="evidence" value="ECO:0007669"/>
    <property type="project" value="InterPro"/>
</dbReference>
<gene>
    <name evidence="8" type="ORF">H3H32_07570</name>
</gene>
<evidence type="ECO:0000256" key="1">
    <source>
        <dbReference type="ARBA" id="ARBA00000085"/>
    </source>
</evidence>
<dbReference type="PANTHER" id="PTHR43065:SF42">
    <property type="entry name" value="TWO-COMPONENT SENSOR PPRA"/>
    <property type="match status" value="1"/>
</dbReference>
<protein>
    <recommendedName>
        <fullName evidence="2">histidine kinase</fullName>
        <ecNumber evidence="2">2.7.13.3</ecNumber>
    </recommendedName>
</protein>
<evidence type="ECO:0000313" key="8">
    <source>
        <dbReference type="EMBL" id="QMW04773.1"/>
    </source>
</evidence>
<dbReference type="Pfam" id="PF02518">
    <property type="entry name" value="HATPase_c"/>
    <property type="match status" value="1"/>
</dbReference>